<evidence type="ECO:0000313" key="3">
    <source>
        <dbReference type="Proteomes" id="UP000659767"/>
    </source>
</evidence>
<dbReference type="SUPFAM" id="SSF69318">
    <property type="entry name" value="Integrin alpha N-terminal domain"/>
    <property type="match status" value="1"/>
</dbReference>
<dbReference type="EMBL" id="BMSZ01000014">
    <property type="protein sequence ID" value="GGS67960.1"/>
    <property type="molecule type" value="Genomic_DNA"/>
</dbReference>
<proteinExistence type="predicted"/>
<comment type="caution">
    <text evidence="2">The sequence shown here is derived from an EMBL/GenBank/DDBJ whole genome shotgun (WGS) entry which is preliminary data.</text>
</comment>
<gene>
    <name evidence="2" type="ORF">GCM10010253_48710</name>
</gene>
<evidence type="ECO:0008006" key="4">
    <source>
        <dbReference type="Google" id="ProtNLM"/>
    </source>
</evidence>
<keyword evidence="3" id="KW-1185">Reference proteome</keyword>
<evidence type="ECO:0000313" key="2">
    <source>
        <dbReference type="EMBL" id="GGS67960.1"/>
    </source>
</evidence>
<feature type="region of interest" description="Disordered" evidence="1">
    <location>
        <begin position="1"/>
        <end position="21"/>
    </location>
</feature>
<feature type="compositionally biased region" description="Low complexity" evidence="1">
    <location>
        <begin position="1"/>
        <end position="19"/>
    </location>
</feature>
<sequence>MAASTTSSPTSTGPIGTSPFARSCQYDRQELAVFDEANNHWQNADQILAIGDVDGPLDTDGDGTAEVAGYPDLLMKEGNFLWLYFGSASFYLDDAREPVLVGSGSWSSYDLAAPGDRTGNGHVDLLARHRTNGELRLYAGTGPSGEGLGSGPQSTVIGSGWTQSHRPLVTAVPDAGSDNKTDVFATGGDDKFYLYPNISGSGVAVGTQGWLDFQALS</sequence>
<accession>A0ABQ2THU9</accession>
<dbReference type="Proteomes" id="UP000659767">
    <property type="component" value="Unassembled WGS sequence"/>
</dbReference>
<dbReference type="InterPro" id="IPR028994">
    <property type="entry name" value="Integrin_alpha_N"/>
</dbReference>
<dbReference type="RefSeq" id="WP_199889121.1">
    <property type="nucleotide sequence ID" value="NZ_BMSZ01000014.1"/>
</dbReference>
<name>A0ABQ2THU9_STRBA</name>
<organism evidence="2 3">
    <name type="scientific">Streptomyces badius</name>
    <dbReference type="NCBI Taxonomy" id="1941"/>
    <lineage>
        <taxon>Bacteria</taxon>
        <taxon>Bacillati</taxon>
        <taxon>Actinomycetota</taxon>
        <taxon>Actinomycetes</taxon>
        <taxon>Kitasatosporales</taxon>
        <taxon>Streptomycetaceae</taxon>
        <taxon>Streptomyces</taxon>
    </lineage>
</organism>
<protein>
    <recommendedName>
        <fullName evidence="4">VCBS repeat-containing protein</fullName>
    </recommendedName>
</protein>
<evidence type="ECO:0000256" key="1">
    <source>
        <dbReference type="SAM" id="MobiDB-lite"/>
    </source>
</evidence>
<reference evidence="3" key="1">
    <citation type="journal article" date="2019" name="Int. J. Syst. Evol. Microbiol.">
        <title>The Global Catalogue of Microorganisms (GCM) 10K type strain sequencing project: providing services to taxonomists for standard genome sequencing and annotation.</title>
        <authorList>
            <consortium name="The Broad Institute Genomics Platform"/>
            <consortium name="The Broad Institute Genome Sequencing Center for Infectious Disease"/>
            <person name="Wu L."/>
            <person name="Ma J."/>
        </authorList>
    </citation>
    <scope>NUCLEOTIDE SEQUENCE [LARGE SCALE GENOMIC DNA]</scope>
    <source>
        <strain evidence="3">JCM 4350</strain>
    </source>
</reference>